<evidence type="ECO:0000313" key="1">
    <source>
        <dbReference type="EMBL" id="MBP2002514.1"/>
    </source>
</evidence>
<evidence type="ECO:0000313" key="2">
    <source>
        <dbReference type="Proteomes" id="UP001519288"/>
    </source>
</evidence>
<gene>
    <name evidence="1" type="ORF">J2Z69_003600</name>
</gene>
<accession>A0ABS4JPG0</accession>
<keyword evidence="2" id="KW-1185">Reference proteome</keyword>
<reference evidence="1 2" key="1">
    <citation type="submission" date="2021-03" db="EMBL/GenBank/DDBJ databases">
        <title>Genomic Encyclopedia of Type Strains, Phase IV (KMG-IV): sequencing the most valuable type-strain genomes for metagenomic binning, comparative biology and taxonomic classification.</title>
        <authorList>
            <person name="Goeker M."/>
        </authorList>
    </citation>
    <scope>NUCLEOTIDE SEQUENCE [LARGE SCALE GENOMIC DNA]</scope>
    <source>
        <strain evidence="1 2">DSM 26806</strain>
    </source>
</reference>
<name>A0ABS4JPG0_9BACL</name>
<proteinExistence type="predicted"/>
<comment type="caution">
    <text evidence="1">The sequence shown here is derived from an EMBL/GenBank/DDBJ whole genome shotgun (WGS) entry which is preliminary data.</text>
</comment>
<dbReference type="Proteomes" id="UP001519288">
    <property type="component" value="Unassembled WGS sequence"/>
</dbReference>
<protein>
    <submittedName>
        <fullName evidence="1">Uncharacterized protein</fullName>
    </submittedName>
</protein>
<organism evidence="1 2">
    <name type="scientific">Paenibacillus shirakamiensis</name>
    <dbReference type="NCBI Taxonomy" id="1265935"/>
    <lineage>
        <taxon>Bacteria</taxon>
        <taxon>Bacillati</taxon>
        <taxon>Bacillota</taxon>
        <taxon>Bacilli</taxon>
        <taxon>Bacillales</taxon>
        <taxon>Paenibacillaceae</taxon>
        <taxon>Paenibacillus</taxon>
    </lineage>
</organism>
<dbReference type="EMBL" id="JAGGLD010000009">
    <property type="protein sequence ID" value="MBP2002514.1"/>
    <property type="molecule type" value="Genomic_DNA"/>
</dbReference>
<sequence>MKMRMRAAKKVGLSLGFLASEFTIIGRKMISHGIFMTYIIRKDLLF</sequence>